<sequence length="151" mass="16610">MLLPSLSELYLSSGSLESLSSSLPYANFISLEDLDVSGNDFFSELPIRLFNQSGLSYLDLGNNRFHAIPDWFGQLGLKQLDLSYNSFTSSIPTTLVNLSSLIYLDVSINHLNGSLPESSGQLSNLEELVVDEKPLSGVLSHRNFAKLPNLQ</sequence>
<keyword evidence="14" id="KW-1185">Reference proteome</keyword>
<evidence type="ECO:0000313" key="13">
    <source>
        <dbReference type="EnsemblPlants" id="AET02468"/>
    </source>
</evidence>
<evidence type="ECO:0000256" key="3">
    <source>
        <dbReference type="ARBA" id="ARBA00022475"/>
    </source>
</evidence>
<evidence type="ECO:0000256" key="10">
    <source>
        <dbReference type="ARBA" id="ARBA00023170"/>
    </source>
</evidence>
<keyword evidence="3" id="KW-1003">Cell membrane</keyword>
<evidence type="ECO:0000256" key="5">
    <source>
        <dbReference type="ARBA" id="ARBA00022692"/>
    </source>
</evidence>
<keyword evidence="12" id="KW-0418">Kinase</keyword>
<evidence type="ECO:0000256" key="8">
    <source>
        <dbReference type="ARBA" id="ARBA00022989"/>
    </source>
</evidence>
<keyword evidence="4" id="KW-0433">Leucine-rich repeat</keyword>
<keyword evidence="7" id="KW-0677">Repeat</keyword>
<organism evidence="12 14">
    <name type="scientific">Medicago truncatula</name>
    <name type="common">Barrel medic</name>
    <name type="synonym">Medicago tribuloides</name>
    <dbReference type="NCBI Taxonomy" id="3880"/>
    <lineage>
        <taxon>Eukaryota</taxon>
        <taxon>Viridiplantae</taxon>
        <taxon>Streptophyta</taxon>
        <taxon>Embryophyta</taxon>
        <taxon>Tracheophyta</taxon>
        <taxon>Spermatophyta</taxon>
        <taxon>Magnoliopsida</taxon>
        <taxon>eudicotyledons</taxon>
        <taxon>Gunneridae</taxon>
        <taxon>Pentapetalae</taxon>
        <taxon>rosids</taxon>
        <taxon>fabids</taxon>
        <taxon>Fabales</taxon>
        <taxon>Fabaceae</taxon>
        <taxon>Papilionoideae</taxon>
        <taxon>50 kb inversion clade</taxon>
        <taxon>NPAAA clade</taxon>
        <taxon>Hologalegina</taxon>
        <taxon>IRL clade</taxon>
        <taxon>Trifolieae</taxon>
        <taxon>Medicago</taxon>
    </lineage>
</organism>
<reference evidence="13" key="3">
    <citation type="submission" date="2015-04" db="UniProtKB">
        <authorList>
            <consortium name="EnsemblPlants"/>
        </authorList>
    </citation>
    <scope>IDENTIFICATION</scope>
    <source>
        <strain evidence="13">cv. Jemalong A17</strain>
    </source>
</reference>
<dbReference type="SMART" id="SM00369">
    <property type="entry name" value="LRR_TYP"/>
    <property type="match status" value="4"/>
</dbReference>
<dbReference type="EMBL" id="CM001224">
    <property type="protein sequence ID" value="AET02468.1"/>
    <property type="molecule type" value="Genomic_DNA"/>
</dbReference>
<evidence type="ECO:0000256" key="6">
    <source>
        <dbReference type="ARBA" id="ARBA00022729"/>
    </source>
</evidence>
<keyword evidence="6" id="KW-0732">Signal</keyword>
<dbReference type="AlphaFoldDB" id="G7LIB1"/>
<keyword evidence="10 12" id="KW-0675">Receptor</keyword>
<protein>
    <submittedName>
        <fullName evidence="12">LRR receptor-like kinase family protein</fullName>
    </submittedName>
</protein>
<evidence type="ECO:0000256" key="7">
    <source>
        <dbReference type="ARBA" id="ARBA00022737"/>
    </source>
</evidence>
<dbReference type="SUPFAM" id="SSF52058">
    <property type="entry name" value="L domain-like"/>
    <property type="match status" value="1"/>
</dbReference>
<accession>G7LIB1</accession>
<keyword evidence="5" id="KW-0812">Transmembrane</keyword>
<dbReference type="Pfam" id="PF00560">
    <property type="entry name" value="LRR_1"/>
    <property type="match status" value="1"/>
</dbReference>
<evidence type="ECO:0000256" key="9">
    <source>
        <dbReference type="ARBA" id="ARBA00023136"/>
    </source>
</evidence>
<dbReference type="GO" id="GO:0016301">
    <property type="term" value="F:kinase activity"/>
    <property type="evidence" value="ECO:0007669"/>
    <property type="project" value="UniProtKB-KW"/>
</dbReference>
<dbReference type="EnsemblPlants" id="AET02468">
    <property type="protein sequence ID" value="AET02468"/>
    <property type="gene ID" value="MTR_8g041140"/>
</dbReference>
<keyword evidence="12" id="KW-0808">Transferase</keyword>
<dbReference type="GO" id="GO:0005886">
    <property type="term" value="C:plasma membrane"/>
    <property type="evidence" value="ECO:0007669"/>
    <property type="project" value="UniProtKB-SubCell"/>
</dbReference>
<evidence type="ECO:0000256" key="11">
    <source>
        <dbReference type="ARBA" id="ARBA00023180"/>
    </source>
</evidence>
<dbReference type="InterPro" id="IPR032675">
    <property type="entry name" value="LRR_dom_sf"/>
</dbReference>
<dbReference type="InterPro" id="IPR001611">
    <property type="entry name" value="Leu-rich_rpt"/>
</dbReference>
<dbReference type="PANTHER" id="PTHR48063">
    <property type="entry name" value="LRR RECEPTOR-LIKE KINASE"/>
    <property type="match status" value="1"/>
</dbReference>
<name>G7LIB1_MEDTR</name>
<proteinExistence type="inferred from homology"/>
<comment type="similarity">
    <text evidence="2">Belongs to the RLP family.</text>
</comment>
<evidence type="ECO:0000313" key="14">
    <source>
        <dbReference type="Proteomes" id="UP000002051"/>
    </source>
</evidence>
<reference evidence="12 14" key="2">
    <citation type="journal article" date="2014" name="BMC Genomics">
        <title>An improved genome release (version Mt4.0) for the model legume Medicago truncatula.</title>
        <authorList>
            <person name="Tang H."/>
            <person name="Krishnakumar V."/>
            <person name="Bidwell S."/>
            <person name="Rosen B."/>
            <person name="Chan A."/>
            <person name="Zhou S."/>
            <person name="Gentzbittel L."/>
            <person name="Childs K.L."/>
            <person name="Yandell M."/>
            <person name="Gundlach H."/>
            <person name="Mayer K.F."/>
            <person name="Schwartz D.C."/>
            <person name="Town C.D."/>
        </authorList>
    </citation>
    <scope>GENOME REANNOTATION</scope>
    <source>
        <strain evidence="13 14">cv. Jemalong A17</strain>
    </source>
</reference>
<evidence type="ECO:0000256" key="2">
    <source>
        <dbReference type="ARBA" id="ARBA00009592"/>
    </source>
</evidence>
<comment type="subcellular location">
    <subcellularLocation>
        <location evidence="1">Cell membrane</location>
        <topology evidence="1">Single-pass type I membrane protein</topology>
    </subcellularLocation>
</comment>
<dbReference type="Gene3D" id="3.80.10.10">
    <property type="entry name" value="Ribonuclease Inhibitor"/>
    <property type="match status" value="2"/>
</dbReference>
<reference evidence="12 14" key="1">
    <citation type="journal article" date="2011" name="Nature">
        <title>The Medicago genome provides insight into the evolution of rhizobial symbioses.</title>
        <authorList>
            <person name="Young N.D."/>
            <person name="Debelle F."/>
            <person name="Oldroyd G.E."/>
            <person name="Geurts R."/>
            <person name="Cannon S.B."/>
            <person name="Udvardi M.K."/>
            <person name="Benedito V.A."/>
            <person name="Mayer K.F."/>
            <person name="Gouzy J."/>
            <person name="Schoof H."/>
            <person name="Van de Peer Y."/>
            <person name="Proost S."/>
            <person name="Cook D.R."/>
            <person name="Meyers B.C."/>
            <person name="Spannagl M."/>
            <person name="Cheung F."/>
            <person name="De Mita S."/>
            <person name="Krishnakumar V."/>
            <person name="Gundlach H."/>
            <person name="Zhou S."/>
            <person name="Mudge J."/>
            <person name="Bharti A.K."/>
            <person name="Murray J.D."/>
            <person name="Naoumkina M.A."/>
            <person name="Rosen B."/>
            <person name="Silverstein K.A."/>
            <person name="Tang H."/>
            <person name="Rombauts S."/>
            <person name="Zhao P.X."/>
            <person name="Zhou P."/>
            <person name="Barbe V."/>
            <person name="Bardou P."/>
            <person name="Bechner M."/>
            <person name="Bellec A."/>
            <person name="Berger A."/>
            <person name="Berges H."/>
            <person name="Bidwell S."/>
            <person name="Bisseling T."/>
            <person name="Choisne N."/>
            <person name="Couloux A."/>
            <person name="Denny R."/>
            <person name="Deshpande S."/>
            <person name="Dai X."/>
            <person name="Doyle J.J."/>
            <person name="Dudez A.M."/>
            <person name="Farmer A.D."/>
            <person name="Fouteau S."/>
            <person name="Franken C."/>
            <person name="Gibelin C."/>
            <person name="Gish J."/>
            <person name="Goldstein S."/>
            <person name="Gonzalez A.J."/>
            <person name="Green P.J."/>
            <person name="Hallab A."/>
            <person name="Hartog M."/>
            <person name="Hua A."/>
            <person name="Humphray S.J."/>
            <person name="Jeong D.H."/>
            <person name="Jing Y."/>
            <person name="Jocker A."/>
            <person name="Kenton S.M."/>
            <person name="Kim D.J."/>
            <person name="Klee K."/>
            <person name="Lai H."/>
            <person name="Lang C."/>
            <person name="Lin S."/>
            <person name="Macmil S.L."/>
            <person name="Magdelenat G."/>
            <person name="Matthews L."/>
            <person name="McCorrison J."/>
            <person name="Monaghan E.L."/>
            <person name="Mun J.H."/>
            <person name="Najar F.Z."/>
            <person name="Nicholson C."/>
            <person name="Noirot C."/>
            <person name="O'Bleness M."/>
            <person name="Paule C.R."/>
            <person name="Poulain J."/>
            <person name="Prion F."/>
            <person name="Qin B."/>
            <person name="Qu C."/>
            <person name="Retzel E.F."/>
            <person name="Riddle C."/>
            <person name="Sallet E."/>
            <person name="Samain S."/>
            <person name="Samson N."/>
            <person name="Sanders I."/>
            <person name="Saurat O."/>
            <person name="Scarpelli C."/>
            <person name="Schiex T."/>
            <person name="Segurens B."/>
            <person name="Severin A.J."/>
            <person name="Sherrier D.J."/>
            <person name="Shi R."/>
            <person name="Sims S."/>
            <person name="Singer S.R."/>
            <person name="Sinharoy S."/>
            <person name="Sterck L."/>
            <person name="Viollet A."/>
            <person name="Wang B.B."/>
            <person name="Wang K."/>
            <person name="Wang M."/>
            <person name="Wang X."/>
            <person name="Warfsmann J."/>
            <person name="Weissenbach J."/>
            <person name="White D.D."/>
            <person name="White J.D."/>
            <person name="Wiley G.B."/>
            <person name="Wincker P."/>
            <person name="Xing Y."/>
            <person name="Yang L."/>
            <person name="Yao Z."/>
            <person name="Ying F."/>
            <person name="Zhai J."/>
            <person name="Zhou L."/>
            <person name="Zuber A."/>
            <person name="Denarie J."/>
            <person name="Dixon R.A."/>
            <person name="May G.D."/>
            <person name="Schwartz D.C."/>
            <person name="Rogers J."/>
            <person name="Quetier F."/>
            <person name="Town C.D."/>
            <person name="Roe B.A."/>
        </authorList>
    </citation>
    <scope>NUCLEOTIDE SEQUENCE [LARGE SCALE GENOMIC DNA]</scope>
    <source>
        <strain evidence="12">A17</strain>
        <strain evidence="13 14">cv. Jemalong A17</strain>
    </source>
</reference>
<keyword evidence="9" id="KW-0472">Membrane</keyword>
<dbReference type="PANTHER" id="PTHR48063:SF101">
    <property type="entry name" value="LRR RECEPTOR-LIKE SERINE_THREONINE-PROTEIN KINASE FLS2"/>
    <property type="match status" value="1"/>
</dbReference>
<dbReference type="PaxDb" id="3880-AET02468"/>
<gene>
    <name evidence="12" type="ordered locus">MTR_8g041140</name>
</gene>
<keyword evidence="11" id="KW-0325">Glycoprotein</keyword>
<keyword evidence="8" id="KW-1133">Transmembrane helix</keyword>
<evidence type="ECO:0000256" key="4">
    <source>
        <dbReference type="ARBA" id="ARBA00022614"/>
    </source>
</evidence>
<dbReference type="STRING" id="3880.G7LIB1"/>
<evidence type="ECO:0000256" key="1">
    <source>
        <dbReference type="ARBA" id="ARBA00004251"/>
    </source>
</evidence>
<dbReference type="HOGENOM" id="CLU_1734222_0_0_1"/>
<dbReference type="InterPro" id="IPR046956">
    <property type="entry name" value="RLP23-like"/>
</dbReference>
<dbReference type="Proteomes" id="UP000002051">
    <property type="component" value="Chromosome 8"/>
</dbReference>
<evidence type="ECO:0000313" key="12">
    <source>
        <dbReference type="EMBL" id="AET02468.1"/>
    </source>
</evidence>
<dbReference type="Pfam" id="PF13855">
    <property type="entry name" value="LRR_8"/>
    <property type="match status" value="1"/>
</dbReference>
<dbReference type="InterPro" id="IPR003591">
    <property type="entry name" value="Leu-rich_rpt_typical-subtyp"/>
</dbReference>